<dbReference type="RefSeq" id="WP_345367650.1">
    <property type="nucleotide sequence ID" value="NZ_BAABHJ010000041.1"/>
</dbReference>
<reference evidence="3" key="1">
    <citation type="journal article" date="2019" name="Int. J. Syst. Evol. Microbiol.">
        <title>The Global Catalogue of Microorganisms (GCM) 10K type strain sequencing project: providing services to taxonomists for standard genome sequencing and annotation.</title>
        <authorList>
            <consortium name="The Broad Institute Genomics Platform"/>
            <consortium name="The Broad Institute Genome Sequencing Center for Infectious Disease"/>
            <person name="Wu L."/>
            <person name="Ma J."/>
        </authorList>
    </citation>
    <scope>NUCLEOTIDE SEQUENCE [LARGE SCALE GENOMIC DNA]</scope>
    <source>
        <strain evidence="3">JCM 17938</strain>
    </source>
</reference>
<organism evidence="2 3">
    <name type="scientific">Actinoallomurus liliacearum</name>
    <dbReference type="NCBI Taxonomy" id="1080073"/>
    <lineage>
        <taxon>Bacteria</taxon>
        <taxon>Bacillati</taxon>
        <taxon>Actinomycetota</taxon>
        <taxon>Actinomycetes</taxon>
        <taxon>Streptosporangiales</taxon>
        <taxon>Thermomonosporaceae</taxon>
        <taxon>Actinoallomurus</taxon>
    </lineage>
</organism>
<protein>
    <submittedName>
        <fullName evidence="2">Uncharacterized protein</fullName>
    </submittedName>
</protein>
<accession>A0ABP8U1P3</accession>
<evidence type="ECO:0000313" key="3">
    <source>
        <dbReference type="Proteomes" id="UP001500212"/>
    </source>
</evidence>
<comment type="caution">
    <text evidence="2">The sequence shown here is derived from an EMBL/GenBank/DDBJ whole genome shotgun (WGS) entry which is preliminary data.</text>
</comment>
<feature type="compositionally biased region" description="Polar residues" evidence="1">
    <location>
        <begin position="137"/>
        <end position="146"/>
    </location>
</feature>
<name>A0ABP8U1P3_9ACTN</name>
<proteinExistence type="predicted"/>
<feature type="region of interest" description="Disordered" evidence="1">
    <location>
        <begin position="107"/>
        <end position="146"/>
    </location>
</feature>
<sequence>MTGSGNDRHQPLNLPDWWPKARGYVKFPTDGSLPTASKALDGHLAGLDEAMRYLASEGLVTAEDVGNWDAGQELARTAKTAHGHILEVYREFQRQLAAVSLLLIQQHRTQSEAEEASSKAPRRLDEGGALPQPPTVPTQRTAPSMD</sequence>
<evidence type="ECO:0000313" key="2">
    <source>
        <dbReference type="EMBL" id="GAA4619478.1"/>
    </source>
</evidence>
<keyword evidence="3" id="KW-1185">Reference proteome</keyword>
<dbReference type="Proteomes" id="UP001500212">
    <property type="component" value="Unassembled WGS sequence"/>
</dbReference>
<evidence type="ECO:0000256" key="1">
    <source>
        <dbReference type="SAM" id="MobiDB-lite"/>
    </source>
</evidence>
<gene>
    <name evidence="2" type="ORF">GCM10023195_88100</name>
</gene>
<dbReference type="EMBL" id="BAABHJ010000041">
    <property type="protein sequence ID" value="GAA4619478.1"/>
    <property type="molecule type" value="Genomic_DNA"/>
</dbReference>